<evidence type="ECO:0008006" key="5">
    <source>
        <dbReference type="Google" id="ProtNLM"/>
    </source>
</evidence>
<proteinExistence type="predicted"/>
<keyword evidence="2" id="KW-0472">Membrane</keyword>
<feature type="region of interest" description="Disordered" evidence="1">
    <location>
        <begin position="312"/>
        <end position="380"/>
    </location>
</feature>
<dbReference type="Proteomes" id="UP000799771">
    <property type="component" value="Unassembled WGS sequence"/>
</dbReference>
<feature type="compositionally biased region" description="Polar residues" evidence="1">
    <location>
        <begin position="514"/>
        <end position="528"/>
    </location>
</feature>
<protein>
    <recommendedName>
        <fullName evidence="5">Mid2 domain-containing protein</fullName>
    </recommendedName>
</protein>
<accession>A0A6A6ATS4</accession>
<reference evidence="3" key="1">
    <citation type="journal article" date="2020" name="Stud. Mycol.">
        <title>101 Dothideomycetes genomes: a test case for predicting lifestyles and emergence of pathogens.</title>
        <authorList>
            <person name="Haridas S."/>
            <person name="Albert R."/>
            <person name="Binder M."/>
            <person name="Bloem J."/>
            <person name="Labutti K."/>
            <person name="Salamov A."/>
            <person name="Andreopoulos B."/>
            <person name="Baker S."/>
            <person name="Barry K."/>
            <person name="Bills G."/>
            <person name="Bluhm B."/>
            <person name="Cannon C."/>
            <person name="Castanera R."/>
            <person name="Culley D."/>
            <person name="Daum C."/>
            <person name="Ezra D."/>
            <person name="Gonzalez J."/>
            <person name="Henrissat B."/>
            <person name="Kuo A."/>
            <person name="Liang C."/>
            <person name="Lipzen A."/>
            <person name="Lutzoni F."/>
            <person name="Magnuson J."/>
            <person name="Mondo S."/>
            <person name="Nolan M."/>
            <person name="Ohm R."/>
            <person name="Pangilinan J."/>
            <person name="Park H.-J."/>
            <person name="Ramirez L."/>
            <person name="Alfaro M."/>
            <person name="Sun H."/>
            <person name="Tritt A."/>
            <person name="Yoshinaga Y."/>
            <person name="Zwiers L.-H."/>
            <person name="Turgeon B."/>
            <person name="Goodwin S."/>
            <person name="Spatafora J."/>
            <person name="Crous P."/>
            <person name="Grigoriev I."/>
        </authorList>
    </citation>
    <scope>NUCLEOTIDE SEQUENCE</scope>
    <source>
        <strain evidence="3">CBS 119687</strain>
    </source>
</reference>
<evidence type="ECO:0000313" key="4">
    <source>
        <dbReference type="Proteomes" id="UP000799771"/>
    </source>
</evidence>
<feature type="region of interest" description="Disordered" evidence="1">
    <location>
        <begin position="33"/>
        <end position="82"/>
    </location>
</feature>
<feature type="compositionally biased region" description="Polar residues" evidence="1">
    <location>
        <begin position="554"/>
        <end position="575"/>
    </location>
</feature>
<feature type="compositionally biased region" description="Polar residues" evidence="1">
    <location>
        <begin position="425"/>
        <end position="444"/>
    </location>
</feature>
<dbReference type="RefSeq" id="XP_033528975.1">
    <property type="nucleotide sequence ID" value="XM_033672656.1"/>
</dbReference>
<feature type="compositionally biased region" description="Polar residues" evidence="1">
    <location>
        <begin position="33"/>
        <end position="47"/>
    </location>
</feature>
<feature type="region of interest" description="Disordered" evidence="1">
    <location>
        <begin position="423"/>
        <end position="472"/>
    </location>
</feature>
<name>A0A6A6ATS4_9PLEO</name>
<keyword evidence="2" id="KW-0812">Transmembrane</keyword>
<organism evidence="3 4">
    <name type="scientific">Dothidotthia symphoricarpi CBS 119687</name>
    <dbReference type="NCBI Taxonomy" id="1392245"/>
    <lineage>
        <taxon>Eukaryota</taxon>
        <taxon>Fungi</taxon>
        <taxon>Dikarya</taxon>
        <taxon>Ascomycota</taxon>
        <taxon>Pezizomycotina</taxon>
        <taxon>Dothideomycetes</taxon>
        <taxon>Pleosporomycetidae</taxon>
        <taxon>Pleosporales</taxon>
        <taxon>Dothidotthiaceae</taxon>
        <taxon>Dothidotthia</taxon>
    </lineage>
</organism>
<dbReference type="EMBL" id="ML977497">
    <property type="protein sequence ID" value="KAF2134588.1"/>
    <property type="molecule type" value="Genomic_DNA"/>
</dbReference>
<feature type="region of interest" description="Disordered" evidence="1">
    <location>
        <begin position="182"/>
        <end position="216"/>
    </location>
</feature>
<feature type="region of interest" description="Disordered" evidence="1">
    <location>
        <begin position="501"/>
        <end position="535"/>
    </location>
</feature>
<feature type="compositionally biased region" description="Low complexity" evidence="1">
    <location>
        <begin position="182"/>
        <end position="211"/>
    </location>
</feature>
<gene>
    <name evidence="3" type="ORF">P153DRAFT_427264</name>
</gene>
<evidence type="ECO:0000256" key="2">
    <source>
        <dbReference type="SAM" id="Phobius"/>
    </source>
</evidence>
<dbReference type="AlphaFoldDB" id="A0A6A6ATS4"/>
<keyword evidence="2" id="KW-1133">Transmembrane helix</keyword>
<feature type="region of interest" description="Disordered" evidence="1">
    <location>
        <begin position="551"/>
        <end position="591"/>
    </location>
</feature>
<dbReference type="OrthoDB" id="3936275at2759"/>
<feature type="compositionally biased region" description="Low complexity" evidence="1">
    <location>
        <begin position="56"/>
        <end position="80"/>
    </location>
</feature>
<keyword evidence="4" id="KW-1185">Reference proteome</keyword>
<sequence>MATPRESITTVNGRRCTRSRARFSTTSAVISETSAVATQTQITTSTVAEEASQIRSSAISSTAPPSLSPPEASSSSSLAEQPVLTSTTEVAVSSALGTDTIDPISRPPIAPLVNLMPPVPVAGSEQSAQTSATSVVPSRVAGVITVPLTSLAPVSDTIETATPAASSTVLAQVSSGLAVPTAPTITTSSTTLPALPSQPETPSESSSTETSVAELPQRTNSVVLAIPTGGQAGVVAPEQNASGGNGISGTDIKTIVGGTVGGLVGLVLLGALLLFCLRRRKSKGKNWNEKEEDSRFMTMFVAKLKGNKTKSTDFPYEQHVQGPSASSVYATRPHGRNSSKLEGINAGRGIKGPVRQNSNGVQDPFADPGSPANVQLLRSNSSGPLIPQLAATAAPRSPFASLLEEIEGAPGWLRDSAWSNHRRTQSSASALNSHPPSSVYSTANDPFRDPPNVSPTPGQRLPPNRARHSSNVHSEYMNINTKTAPASRDSDFILFGEPGPSRPATGVFTPVPSRPSTNTFTPGRTPRQSDPFDLDRPEVLGFRNVISRMVSVGRQPTQSRRASSVGNWGNGTDSYYGQMGKYSPTPGRGDR</sequence>
<evidence type="ECO:0000256" key="1">
    <source>
        <dbReference type="SAM" id="MobiDB-lite"/>
    </source>
</evidence>
<feature type="transmembrane region" description="Helical" evidence="2">
    <location>
        <begin position="255"/>
        <end position="277"/>
    </location>
</feature>
<dbReference type="GeneID" id="54413088"/>
<evidence type="ECO:0000313" key="3">
    <source>
        <dbReference type="EMBL" id="KAF2134588.1"/>
    </source>
</evidence>